<protein>
    <recommendedName>
        <fullName evidence="1">F-box domain-containing protein</fullName>
    </recommendedName>
</protein>
<dbReference type="Proteomes" id="UP001190926">
    <property type="component" value="Unassembled WGS sequence"/>
</dbReference>
<dbReference type="GO" id="GO:2000762">
    <property type="term" value="P:regulation of phenylpropanoid metabolic process"/>
    <property type="evidence" value="ECO:0007669"/>
    <property type="project" value="InterPro"/>
</dbReference>
<dbReference type="Gene3D" id="2.120.10.80">
    <property type="entry name" value="Kelch-type beta propeller"/>
    <property type="match status" value="1"/>
</dbReference>
<evidence type="ECO:0000259" key="1">
    <source>
        <dbReference type="Pfam" id="PF00646"/>
    </source>
</evidence>
<feature type="domain" description="F-box" evidence="1">
    <location>
        <begin position="7"/>
        <end position="47"/>
    </location>
</feature>
<gene>
    <name evidence="2" type="ORF">C2S53_001821</name>
</gene>
<dbReference type="EMBL" id="SDAM02029549">
    <property type="protein sequence ID" value="KAH6756600.1"/>
    <property type="molecule type" value="Genomic_DNA"/>
</dbReference>
<organism evidence="2 3">
    <name type="scientific">Perilla frutescens var. hirtella</name>
    <name type="common">Perilla citriodora</name>
    <name type="synonym">Perilla setoyensis</name>
    <dbReference type="NCBI Taxonomy" id="608512"/>
    <lineage>
        <taxon>Eukaryota</taxon>
        <taxon>Viridiplantae</taxon>
        <taxon>Streptophyta</taxon>
        <taxon>Embryophyta</taxon>
        <taxon>Tracheophyta</taxon>
        <taxon>Spermatophyta</taxon>
        <taxon>Magnoliopsida</taxon>
        <taxon>eudicotyledons</taxon>
        <taxon>Gunneridae</taxon>
        <taxon>Pentapetalae</taxon>
        <taxon>asterids</taxon>
        <taxon>lamiids</taxon>
        <taxon>Lamiales</taxon>
        <taxon>Lamiaceae</taxon>
        <taxon>Nepetoideae</taxon>
        <taxon>Elsholtzieae</taxon>
        <taxon>Perilla</taxon>
    </lineage>
</organism>
<dbReference type="PANTHER" id="PTHR46407:SF3">
    <property type="entry name" value="OS02G0208700 PROTEIN"/>
    <property type="match status" value="1"/>
</dbReference>
<dbReference type="PANTHER" id="PTHR46407">
    <property type="entry name" value="OS02G0208700 PROTEIN"/>
    <property type="match status" value="1"/>
</dbReference>
<dbReference type="Pfam" id="PF01344">
    <property type="entry name" value="Kelch_1"/>
    <property type="match status" value="2"/>
</dbReference>
<evidence type="ECO:0000313" key="3">
    <source>
        <dbReference type="Proteomes" id="UP001190926"/>
    </source>
</evidence>
<dbReference type="SMART" id="SM00612">
    <property type="entry name" value="Kelch"/>
    <property type="match status" value="2"/>
</dbReference>
<accession>A0AAD4NXX8</accession>
<dbReference type="SUPFAM" id="SSF81383">
    <property type="entry name" value="F-box domain"/>
    <property type="match status" value="1"/>
</dbReference>
<proteinExistence type="predicted"/>
<sequence>MDSDLIPGLPADLGLECLIRVPHHEFSSVVSVCRSWKREIQLPEFWRRRKLSGLTRRVVVMAQARVEQTREVGARKFAAVPAYRLTLCEPETGFWAELPPVPGFSDGLPMYCQLVGVGLNLVVMGGWDPETWKASPAVFIYSFVSATWRRGADMPGGDRLFFACASDNARTVFVAGGHDGEKCALRSALAYDVAEDEWRAMPDMARERDEAKGAFHRGAFHVIGGYPTNMQGRFEASAESFDVATWQWAPVQEDLLDAAACPRNCVDSGDGRLLNCRDAEVAVREGLMWRAAAGELPCDVRNTAYVTAWQGKVMVIGSERFGVAYKAFVLDLKRSKWERVDAHEEFTGHVQSGCCVEI</sequence>
<dbReference type="GO" id="GO:0080037">
    <property type="term" value="P:negative regulation of cytokinin-activated signaling pathway"/>
    <property type="evidence" value="ECO:0007669"/>
    <property type="project" value="InterPro"/>
</dbReference>
<dbReference type="InterPro" id="IPR044595">
    <property type="entry name" value="KMD1-4"/>
</dbReference>
<name>A0AAD4NXX8_PERFH</name>
<dbReference type="InterPro" id="IPR001810">
    <property type="entry name" value="F-box_dom"/>
</dbReference>
<evidence type="ECO:0000313" key="2">
    <source>
        <dbReference type="EMBL" id="KAH6756600.1"/>
    </source>
</evidence>
<dbReference type="Gene3D" id="1.20.1280.50">
    <property type="match status" value="1"/>
</dbReference>
<dbReference type="AlphaFoldDB" id="A0AAD4NXX8"/>
<keyword evidence="3" id="KW-1185">Reference proteome</keyword>
<dbReference type="InterPro" id="IPR006652">
    <property type="entry name" value="Kelch_1"/>
</dbReference>
<reference evidence="2 3" key="1">
    <citation type="journal article" date="2021" name="Nat. Commun.">
        <title>Incipient diploidization of the medicinal plant Perilla within 10,000 years.</title>
        <authorList>
            <person name="Zhang Y."/>
            <person name="Shen Q."/>
            <person name="Leng L."/>
            <person name="Zhang D."/>
            <person name="Chen S."/>
            <person name="Shi Y."/>
            <person name="Ning Z."/>
            <person name="Chen S."/>
        </authorList>
    </citation>
    <scope>NUCLEOTIDE SEQUENCE [LARGE SCALE GENOMIC DNA]</scope>
    <source>
        <strain evidence="3">cv. PC099</strain>
    </source>
</reference>
<dbReference type="InterPro" id="IPR036047">
    <property type="entry name" value="F-box-like_dom_sf"/>
</dbReference>
<dbReference type="InterPro" id="IPR015915">
    <property type="entry name" value="Kelch-typ_b-propeller"/>
</dbReference>
<dbReference type="Pfam" id="PF00646">
    <property type="entry name" value="F-box"/>
    <property type="match status" value="1"/>
</dbReference>
<dbReference type="SUPFAM" id="SSF117281">
    <property type="entry name" value="Kelch motif"/>
    <property type="match status" value="1"/>
</dbReference>
<comment type="caution">
    <text evidence="2">The sequence shown here is derived from an EMBL/GenBank/DDBJ whole genome shotgun (WGS) entry which is preliminary data.</text>
</comment>